<reference evidence="4 5" key="2">
    <citation type="submission" date="2017-07" db="EMBL/GenBank/DDBJ databases">
        <title>Candidatus Dactylopiibacterium carminicum, a nitrogen-fixing symbiont of the cochineal insect Dactylopius coccus and Dactylopius opuntiae (Hemiptera: Coccoidea: Dactylopiidae).</title>
        <authorList>
            <person name="Vera A."/>
        </authorList>
    </citation>
    <scope>NUCLEOTIDE SEQUENCE [LARGE SCALE GENOMIC DNA]</scope>
    <source>
        <strain evidence="4 5">NFDCM</strain>
    </source>
</reference>
<keyword evidence="2" id="KW-0732">Signal</keyword>
<proteinExistence type="predicted"/>
<dbReference type="OrthoDB" id="8928345at2"/>
<dbReference type="GO" id="GO:0042597">
    <property type="term" value="C:periplasmic space"/>
    <property type="evidence" value="ECO:0007669"/>
    <property type="project" value="InterPro"/>
</dbReference>
<dbReference type="Pfam" id="PF13801">
    <property type="entry name" value="Metal_resist"/>
    <property type="match status" value="1"/>
</dbReference>
<organism evidence="4 5">
    <name type="scientific">Candidatus Dactylopiibacterium carminicum</name>
    <dbReference type="NCBI Taxonomy" id="857335"/>
    <lineage>
        <taxon>Bacteria</taxon>
        <taxon>Pseudomonadati</taxon>
        <taxon>Pseudomonadota</taxon>
        <taxon>Betaproteobacteria</taxon>
        <taxon>Rhodocyclales</taxon>
        <taxon>Rhodocyclaceae</taxon>
        <taxon>Candidatus Dactylopiibacterium</taxon>
    </lineage>
</organism>
<evidence type="ECO:0000256" key="1">
    <source>
        <dbReference type="SAM" id="MobiDB-lite"/>
    </source>
</evidence>
<dbReference type="Gene3D" id="1.20.120.1490">
    <property type="match status" value="1"/>
</dbReference>
<evidence type="ECO:0000313" key="5">
    <source>
        <dbReference type="Proteomes" id="UP000216107"/>
    </source>
</evidence>
<accession>A0A272ERR9</accession>
<feature type="compositionally biased region" description="Basic and acidic residues" evidence="1">
    <location>
        <begin position="142"/>
        <end position="151"/>
    </location>
</feature>
<dbReference type="InterPro" id="IPR012899">
    <property type="entry name" value="LTXXQ"/>
</dbReference>
<dbReference type="RefSeq" id="WP_095524904.1">
    <property type="nucleotide sequence ID" value="NZ_MDUX01000034.1"/>
</dbReference>
<name>A0A272ERR9_9RHOO</name>
<dbReference type="EMBL" id="MDUX01000034">
    <property type="protein sequence ID" value="KAF7598892.1"/>
    <property type="molecule type" value="Genomic_DNA"/>
</dbReference>
<evidence type="ECO:0008006" key="7">
    <source>
        <dbReference type="Google" id="ProtNLM"/>
    </source>
</evidence>
<dbReference type="InterPro" id="IPR025961">
    <property type="entry name" value="Metal_resist"/>
</dbReference>
<feature type="region of interest" description="Disordered" evidence="1">
    <location>
        <begin position="140"/>
        <end position="175"/>
    </location>
</feature>
<dbReference type="CDD" id="cd09916">
    <property type="entry name" value="CpxP_like"/>
    <property type="match status" value="1"/>
</dbReference>
<feature type="chain" id="PRO_5012876931" description="Periplasmic heavy metal sensor" evidence="2">
    <location>
        <begin position="26"/>
        <end position="175"/>
    </location>
</feature>
<sequence length="175" mass="18676">MSIRRHTASIILCALAQAWGLPALAQSEQRPPAPPSAAAPHAGPEEGRPGGFPHPGLERLGLSEEQQDKIFAILHAQAPAERSQGKAAQKAREALFTLGRSDATDAQRLRVAADALGKALAEQALLRTNTQLQIRAVLSPEQRTRLEEEAPPHQPPAPFEFSPGKPAPNAPKARP</sequence>
<evidence type="ECO:0000313" key="3">
    <source>
        <dbReference type="EMBL" id="KAF7598892.1"/>
    </source>
</evidence>
<reference evidence="3 6" key="1">
    <citation type="submission" date="2016-08" db="EMBL/GenBank/DDBJ databases">
        <title>Candidatus Dactylopiibacterium carminicum genome sequence.</title>
        <authorList>
            <person name="Ramirez-Puebla S.T."/>
            <person name="Ormeno-Orrillo E."/>
            <person name="Vera-Ponce De Leon A."/>
            <person name="Luis L."/>
            <person name="Sanchez-Flores A."/>
            <person name="Monica R."/>
            <person name="Martinez-Romero E."/>
        </authorList>
    </citation>
    <scope>NUCLEOTIDE SEQUENCE [LARGE SCALE GENOMIC DNA]</scope>
    <source>
        <strain evidence="3">END1</strain>
    </source>
</reference>
<protein>
    <recommendedName>
        <fullName evidence="7">Periplasmic heavy metal sensor</fullName>
    </recommendedName>
</protein>
<feature type="region of interest" description="Disordered" evidence="1">
    <location>
        <begin position="26"/>
        <end position="61"/>
    </location>
</feature>
<gene>
    <name evidence="3" type="ORF">BGI27_10850</name>
    <name evidence="4" type="ORF">CGU29_10080</name>
</gene>
<dbReference type="Proteomes" id="UP000623509">
    <property type="component" value="Unassembled WGS sequence"/>
</dbReference>
<dbReference type="EMBL" id="NMRN01000029">
    <property type="protein sequence ID" value="PAS92809.1"/>
    <property type="molecule type" value="Genomic_DNA"/>
</dbReference>
<feature type="signal peptide" evidence="2">
    <location>
        <begin position="1"/>
        <end position="25"/>
    </location>
</feature>
<dbReference type="AlphaFoldDB" id="A0A272ERR9"/>
<evidence type="ECO:0000313" key="6">
    <source>
        <dbReference type="Proteomes" id="UP000623509"/>
    </source>
</evidence>
<comment type="caution">
    <text evidence="4">The sequence shown here is derived from an EMBL/GenBank/DDBJ whole genome shotgun (WGS) entry which is preliminary data.</text>
</comment>
<evidence type="ECO:0000313" key="4">
    <source>
        <dbReference type="EMBL" id="PAS92809.1"/>
    </source>
</evidence>
<evidence type="ECO:0000256" key="2">
    <source>
        <dbReference type="SAM" id="SignalP"/>
    </source>
</evidence>
<keyword evidence="6" id="KW-1185">Reference proteome</keyword>
<dbReference type="Proteomes" id="UP000216107">
    <property type="component" value="Unassembled WGS sequence"/>
</dbReference>